<keyword evidence="1" id="KW-1185">Reference proteome</keyword>
<dbReference type="RefSeq" id="XP_014671859.1">
    <property type="nucleotide sequence ID" value="XM_014816373.1"/>
</dbReference>
<accession>A0ABM1EI38</accession>
<gene>
    <name evidence="2" type="primary">LOC106812485</name>
</gene>
<dbReference type="GeneID" id="106812485"/>
<protein>
    <submittedName>
        <fullName evidence="2">Uncharacterized protein LOC106812485</fullName>
    </submittedName>
</protein>
<reference evidence="2" key="1">
    <citation type="submission" date="2025-08" db="UniProtKB">
        <authorList>
            <consortium name="RefSeq"/>
        </authorList>
    </citation>
    <scope>IDENTIFICATION</scope>
</reference>
<name>A0ABM1EI38_PRICU</name>
<dbReference type="Proteomes" id="UP000695022">
    <property type="component" value="Unplaced"/>
</dbReference>
<evidence type="ECO:0000313" key="1">
    <source>
        <dbReference type="Proteomes" id="UP000695022"/>
    </source>
</evidence>
<evidence type="ECO:0000313" key="2">
    <source>
        <dbReference type="RefSeq" id="XP_014671859.1"/>
    </source>
</evidence>
<proteinExistence type="predicted"/>
<sequence length="123" mass="13473">MCRSLAMEFYSLVTWNASEVIALELESISITPSSYFNMTDHGFNPSALTDGKLDTCTIIPEPDSLSKSHSMDYIYMLRLATETAWGSIRIEIATRAIGCTPSTRASRVSKNMAVGTALGVEQQ</sequence>
<organism evidence="1 2">
    <name type="scientific">Priapulus caudatus</name>
    <name type="common">Priapulid worm</name>
    <dbReference type="NCBI Taxonomy" id="37621"/>
    <lineage>
        <taxon>Eukaryota</taxon>
        <taxon>Metazoa</taxon>
        <taxon>Ecdysozoa</taxon>
        <taxon>Scalidophora</taxon>
        <taxon>Priapulida</taxon>
        <taxon>Priapulimorpha</taxon>
        <taxon>Priapulimorphida</taxon>
        <taxon>Priapulidae</taxon>
        <taxon>Priapulus</taxon>
    </lineage>
</organism>